<sequence>MTYLALREIRKSWGNNQALDAVSFEAAAGDFVALLGPSGCGKTTLLRIIAGLELADSGTVHIRQADVTALPPSQRRLSMVFQSYALFPHLNVRENLLFGLRARGEDKRAFAARLADVAGLMELGPLLDRLPAQLSGGQQQRVALGRAVIANHQLCLMDEPLSNLDAKLRQSMRREIRALQRQLGLTMVYVTHDQTEAMSMADKIILLNHGRVVQHGAPGELYNHPADIFTAQFIGSPSMNIIPHPENNAAGISLGVRAEEIAVTPAGTGNIACRVAHYEYMGAYTLLIGALPGTAESITIKVAGMRHFCPGDIVGLSWPAAAEYRFSTLTGKRLPDQASHGRPGCGRRSRRGNGRSPGPGRGAALINPDL</sequence>
<evidence type="ECO:0000256" key="4">
    <source>
        <dbReference type="SAM" id="MobiDB-lite"/>
    </source>
</evidence>
<dbReference type="FunFam" id="3.40.50.300:FF:000042">
    <property type="entry name" value="Maltose/maltodextrin ABC transporter, ATP-binding protein"/>
    <property type="match status" value="1"/>
</dbReference>
<dbReference type="PROSITE" id="PS50893">
    <property type="entry name" value="ABC_TRANSPORTER_2"/>
    <property type="match status" value="1"/>
</dbReference>
<evidence type="ECO:0000313" key="7">
    <source>
        <dbReference type="Proteomes" id="UP000461443"/>
    </source>
</evidence>
<dbReference type="PROSITE" id="PS00211">
    <property type="entry name" value="ABC_TRANSPORTER_1"/>
    <property type="match status" value="1"/>
</dbReference>
<dbReference type="InterPro" id="IPR027417">
    <property type="entry name" value="P-loop_NTPase"/>
</dbReference>
<dbReference type="SMART" id="SM00382">
    <property type="entry name" value="AAA"/>
    <property type="match status" value="1"/>
</dbReference>
<dbReference type="Gene3D" id="3.40.50.300">
    <property type="entry name" value="P-loop containing nucleotide triphosphate hydrolases"/>
    <property type="match status" value="1"/>
</dbReference>
<name>A0A845SFG1_9GAMM</name>
<dbReference type="InterPro" id="IPR003439">
    <property type="entry name" value="ABC_transporter-like_ATP-bd"/>
</dbReference>
<dbReference type="Pfam" id="PF08402">
    <property type="entry name" value="TOBE_2"/>
    <property type="match status" value="1"/>
</dbReference>
<dbReference type="InterPro" id="IPR017871">
    <property type="entry name" value="ABC_transporter-like_CS"/>
</dbReference>
<dbReference type="Gene3D" id="2.40.50.140">
    <property type="entry name" value="Nucleic acid-binding proteins"/>
    <property type="match status" value="1"/>
</dbReference>
<dbReference type="Gene3D" id="2.40.50.100">
    <property type="match status" value="1"/>
</dbReference>
<dbReference type="GO" id="GO:0055052">
    <property type="term" value="C:ATP-binding cassette (ABC) transporter complex, substrate-binding subunit-containing"/>
    <property type="evidence" value="ECO:0007669"/>
    <property type="project" value="TreeGrafter"/>
</dbReference>
<accession>A0A845SFG1</accession>
<dbReference type="GO" id="GO:0140359">
    <property type="term" value="F:ABC-type transporter activity"/>
    <property type="evidence" value="ECO:0007669"/>
    <property type="project" value="UniProtKB-ARBA"/>
</dbReference>
<dbReference type="RefSeq" id="WP_162364495.1">
    <property type="nucleotide sequence ID" value="NZ_WUBS01000002.1"/>
</dbReference>
<dbReference type="PANTHER" id="PTHR43875">
    <property type="entry name" value="MALTODEXTRIN IMPORT ATP-BINDING PROTEIN MSMX"/>
    <property type="match status" value="1"/>
</dbReference>
<dbReference type="InterPro" id="IPR013611">
    <property type="entry name" value="Transp-assoc_OB_typ2"/>
</dbReference>
<dbReference type="SUPFAM" id="SSF52540">
    <property type="entry name" value="P-loop containing nucleoside triphosphate hydrolases"/>
    <property type="match status" value="1"/>
</dbReference>
<dbReference type="Proteomes" id="UP000461443">
    <property type="component" value="Unassembled WGS sequence"/>
</dbReference>
<dbReference type="GO" id="GO:0016887">
    <property type="term" value="F:ATP hydrolysis activity"/>
    <property type="evidence" value="ECO:0007669"/>
    <property type="project" value="InterPro"/>
</dbReference>
<dbReference type="InterPro" id="IPR008995">
    <property type="entry name" value="Mo/tungstate-bd_C_term_dom"/>
</dbReference>
<feature type="region of interest" description="Disordered" evidence="4">
    <location>
        <begin position="333"/>
        <end position="370"/>
    </location>
</feature>
<evidence type="ECO:0000313" key="6">
    <source>
        <dbReference type="EMBL" id="NDL61816.1"/>
    </source>
</evidence>
<comment type="caution">
    <text evidence="6">The sequence shown here is derived from an EMBL/GenBank/DDBJ whole genome shotgun (WGS) entry which is preliminary data.</text>
</comment>
<dbReference type="Pfam" id="PF00005">
    <property type="entry name" value="ABC_tran"/>
    <property type="match status" value="1"/>
</dbReference>
<organism evidence="6 7">
    <name type="scientific">Acerihabitans arboris</name>
    <dbReference type="NCBI Taxonomy" id="2691583"/>
    <lineage>
        <taxon>Bacteria</taxon>
        <taxon>Pseudomonadati</taxon>
        <taxon>Pseudomonadota</taxon>
        <taxon>Gammaproteobacteria</taxon>
        <taxon>Enterobacterales</taxon>
        <taxon>Pectobacteriaceae</taxon>
        <taxon>Acerihabitans</taxon>
    </lineage>
</organism>
<dbReference type="EMBL" id="WUBS01000002">
    <property type="protein sequence ID" value="NDL61816.1"/>
    <property type="molecule type" value="Genomic_DNA"/>
</dbReference>
<keyword evidence="2" id="KW-0547">Nucleotide-binding</keyword>
<gene>
    <name evidence="6" type="ORF">GRH90_03440</name>
</gene>
<proteinExistence type="predicted"/>
<reference evidence="6 7" key="2">
    <citation type="submission" date="2020-02" db="EMBL/GenBank/DDBJ databases">
        <title>The new genus of Enterobacteriales.</title>
        <authorList>
            <person name="Kim I.S."/>
        </authorList>
    </citation>
    <scope>NUCLEOTIDE SEQUENCE [LARGE SCALE GENOMIC DNA]</scope>
    <source>
        <strain evidence="6 7">SAP-6</strain>
    </source>
</reference>
<dbReference type="PANTHER" id="PTHR43875:SF14">
    <property type="entry name" value="ABC TRANSPORTER ATP-BINDING PROTEIN"/>
    <property type="match status" value="1"/>
</dbReference>
<keyword evidence="1" id="KW-0813">Transport</keyword>
<dbReference type="SUPFAM" id="SSF50331">
    <property type="entry name" value="MOP-like"/>
    <property type="match status" value="1"/>
</dbReference>
<dbReference type="GO" id="GO:0005524">
    <property type="term" value="F:ATP binding"/>
    <property type="evidence" value="ECO:0007669"/>
    <property type="project" value="UniProtKB-KW"/>
</dbReference>
<keyword evidence="7" id="KW-1185">Reference proteome</keyword>
<dbReference type="InterPro" id="IPR047641">
    <property type="entry name" value="ABC_transpr_MalK/UgpC-like"/>
</dbReference>
<evidence type="ECO:0000256" key="1">
    <source>
        <dbReference type="ARBA" id="ARBA00022448"/>
    </source>
</evidence>
<evidence type="ECO:0000259" key="5">
    <source>
        <dbReference type="PROSITE" id="PS50893"/>
    </source>
</evidence>
<reference evidence="6 7" key="1">
    <citation type="submission" date="2019-12" db="EMBL/GenBank/DDBJ databases">
        <authorList>
            <person name="Lee S.D."/>
        </authorList>
    </citation>
    <scope>NUCLEOTIDE SEQUENCE [LARGE SCALE GENOMIC DNA]</scope>
    <source>
        <strain evidence="6 7">SAP-6</strain>
    </source>
</reference>
<evidence type="ECO:0000256" key="3">
    <source>
        <dbReference type="ARBA" id="ARBA00022840"/>
    </source>
</evidence>
<feature type="domain" description="ABC transporter" evidence="5">
    <location>
        <begin position="4"/>
        <end position="234"/>
    </location>
</feature>
<protein>
    <submittedName>
        <fullName evidence="6">ATP-binding cassette domain-containing protein</fullName>
    </submittedName>
</protein>
<dbReference type="InterPro" id="IPR003593">
    <property type="entry name" value="AAA+_ATPase"/>
</dbReference>
<keyword evidence="3 6" id="KW-0067">ATP-binding</keyword>
<dbReference type="InterPro" id="IPR012340">
    <property type="entry name" value="NA-bd_OB-fold"/>
</dbReference>
<evidence type="ECO:0000256" key="2">
    <source>
        <dbReference type="ARBA" id="ARBA00022741"/>
    </source>
</evidence>
<dbReference type="AlphaFoldDB" id="A0A845SFG1"/>